<dbReference type="AlphaFoldDB" id="A0A196SFR9"/>
<evidence type="ECO:0000313" key="5">
    <source>
        <dbReference type="Proteomes" id="UP000078348"/>
    </source>
</evidence>
<organism evidence="4 5">
    <name type="scientific">Blastocystis sp. subtype 1 (strain ATCC 50177 / NandII)</name>
    <dbReference type="NCBI Taxonomy" id="478820"/>
    <lineage>
        <taxon>Eukaryota</taxon>
        <taxon>Sar</taxon>
        <taxon>Stramenopiles</taxon>
        <taxon>Bigyra</taxon>
        <taxon>Opalozoa</taxon>
        <taxon>Opalinata</taxon>
        <taxon>Blastocystidae</taxon>
        <taxon>Blastocystis</taxon>
    </lineage>
</organism>
<dbReference type="CDD" id="cd00076">
    <property type="entry name" value="HFD_SF"/>
    <property type="match status" value="1"/>
</dbReference>
<dbReference type="Pfam" id="PF00808">
    <property type="entry name" value="CBFD_NFYB_HMF"/>
    <property type="match status" value="1"/>
</dbReference>
<evidence type="ECO:0000256" key="1">
    <source>
        <dbReference type="SAM" id="MobiDB-lite"/>
    </source>
</evidence>
<sequence>MQRSPVDDIIDKIVAELLKLNQVDYVSQSTFNSMSEIVKTYIRDIGRRACEEANLTMKPTVNLQHIILAINSKQSLSDLAVYVKQKDLPSVFGYTIPNSSYKNVTTLPHTNLEGEVPTFLPDLPLPHSCMASEVMAVAREKDESLNRKRLLEERRCVKKSICAISDTNTVLWETQELQERKRQRTEEEELQPAPSFTLYSQNPSMLPPSPAYKPTAEHTSEGIFPDRKKE</sequence>
<dbReference type="InterPro" id="IPR019473">
    <property type="entry name" value="TFIID_su8_C"/>
</dbReference>
<dbReference type="GO" id="GO:0046982">
    <property type="term" value="F:protein heterodimerization activity"/>
    <property type="evidence" value="ECO:0007669"/>
    <property type="project" value="InterPro"/>
</dbReference>
<dbReference type="SUPFAM" id="SSF47113">
    <property type="entry name" value="Histone-fold"/>
    <property type="match status" value="1"/>
</dbReference>
<evidence type="ECO:0000313" key="4">
    <source>
        <dbReference type="EMBL" id="OAO15905.1"/>
    </source>
</evidence>
<feature type="compositionally biased region" description="Basic and acidic residues" evidence="1">
    <location>
        <begin position="215"/>
        <end position="230"/>
    </location>
</feature>
<name>A0A196SFR9_BLAHN</name>
<feature type="domain" description="Transcription factor CBF/NF-Y/archaeal histone" evidence="2">
    <location>
        <begin position="22"/>
        <end position="70"/>
    </location>
</feature>
<dbReference type="Gene3D" id="1.10.20.10">
    <property type="entry name" value="Histone, subunit A"/>
    <property type="match status" value="1"/>
</dbReference>
<reference evidence="4 5" key="1">
    <citation type="submission" date="2016-05" db="EMBL/GenBank/DDBJ databases">
        <title>Nuclear genome of Blastocystis sp. subtype 1 NandII.</title>
        <authorList>
            <person name="Gentekaki E."/>
            <person name="Curtis B."/>
            <person name="Stairs C."/>
            <person name="Eme L."/>
            <person name="Herman E."/>
            <person name="Klimes V."/>
            <person name="Arias M.C."/>
            <person name="Elias M."/>
            <person name="Hilliou F."/>
            <person name="Klute M."/>
            <person name="Malik S.-B."/>
            <person name="Pightling A."/>
            <person name="Rachubinski R."/>
            <person name="Salas D."/>
            <person name="Schlacht A."/>
            <person name="Suga H."/>
            <person name="Archibald J."/>
            <person name="Ball S.G."/>
            <person name="Clark G."/>
            <person name="Dacks J."/>
            <person name="Van Der Giezen M."/>
            <person name="Tsaousis A."/>
            <person name="Roger A."/>
        </authorList>
    </citation>
    <scope>NUCLEOTIDE SEQUENCE [LARGE SCALE GENOMIC DNA]</scope>
    <source>
        <strain evidence="5">ATCC 50177 / NandII</strain>
    </source>
</reference>
<dbReference type="EMBL" id="LXWW01000110">
    <property type="protein sequence ID" value="OAO15905.1"/>
    <property type="molecule type" value="Genomic_DNA"/>
</dbReference>
<evidence type="ECO:0000259" key="3">
    <source>
        <dbReference type="Pfam" id="PF10406"/>
    </source>
</evidence>
<protein>
    <submittedName>
        <fullName evidence="4">Uncharacterized protein</fullName>
    </submittedName>
</protein>
<dbReference type="OrthoDB" id="2193813at2759"/>
<dbReference type="InterPro" id="IPR003958">
    <property type="entry name" value="CBFA_NFYB_domain"/>
</dbReference>
<gene>
    <name evidence="4" type="ORF">AV274_2382</name>
</gene>
<comment type="caution">
    <text evidence="4">The sequence shown here is derived from an EMBL/GenBank/DDBJ whole genome shotgun (WGS) entry which is preliminary data.</text>
</comment>
<dbReference type="Proteomes" id="UP000078348">
    <property type="component" value="Unassembled WGS sequence"/>
</dbReference>
<accession>A0A196SFR9</accession>
<dbReference type="InterPro" id="IPR009072">
    <property type="entry name" value="Histone-fold"/>
</dbReference>
<keyword evidence="5" id="KW-1185">Reference proteome</keyword>
<proteinExistence type="predicted"/>
<feature type="domain" description="Transcription factor TFIID subunit 8 C-terminal" evidence="3">
    <location>
        <begin position="116"/>
        <end position="160"/>
    </location>
</feature>
<dbReference type="Pfam" id="PF10406">
    <property type="entry name" value="TAF8_C"/>
    <property type="match status" value="1"/>
</dbReference>
<evidence type="ECO:0000259" key="2">
    <source>
        <dbReference type="Pfam" id="PF00808"/>
    </source>
</evidence>
<feature type="region of interest" description="Disordered" evidence="1">
    <location>
        <begin position="180"/>
        <end position="230"/>
    </location>
</feature>